<name>A0A1Z1WLB1_9ACTN</name>
<dbReference type="KEGG" id="salf:SMD44_06669"/>
<keyword evidence="2" id="KW-1185">Reference proteome</keyword>
<accession>A0A1Z1WLB1</accession>
<organism evidence="1 2">
    <name type="scientific">Streptomyces alboflavus</name>
    <dbReference type="NCBI Taxonomy" id="67267"/>
    <lineage>
        <taxon>Bacteria</taxon>
        <taxon>Bacillati</taxon>
        <taxon>Actinomycetota</taxon>
        <taxon>Actinomycetes</taxon>
        <taxon>Kitasatosporales</taxon>
        <taxon>Streptomycetaceae</taxon>
        <taxon>Streptomyces</taxon>
    </lineage>
</organism>
<dbReference type="Proteomes" id="UP000195880">
    <property type="component" value="Chromosome"/>
</dbReference>
<dbReference type="AlphaFoldDB" id="A0A1Z1WLB1"/>
<protein>
    <submittedName>
        <fullName evidence="1">Uncharacterized protein</fullName>
    </submittedName>
</protein>
<evidence type="ECO:0000313" key="2">
    <source>
        <dbReference type="Proteomes" id="UP000195880"/>
    </source>
</evidence>
<sequence length="56" mass="6147">MEPEQSSIQMKCTGRLAMEPPGKLSAVSLDSRVTLVLFVRLTLVLSRWIGVDQVGC</sequence>
<evidence type="ECO:0000313" key="1">
    <source>
        <dbReference type="EMBL" id="ARX87188.1"/>
    </source>
</evidence>
<gene>
    <name evidence="1" type="ORF">SMD44_06669</name>
</gene>
<proteinExistence type="predicted"/>
<reference evidence="1 2" key="1">
    <citation type="submission" date="2017-05" db="EMBL/GenBank/DDBJ databases">
        <title>Streptomyces alboflavus Genome sequencing and assembly.</title>
        <authorList>
            <person name="Wang Y."/>
            <person name="Du B."/>
            <person name="Ding Y."/>
            <person name="Liu H."/>
            <person name="Hou Q."/>
            <person name="Liu K."/>
            <person name="Wang C."/>
            <person name="Yao L."/>
        </authorList>
    </citation>
    <scope>NUCLEOTIDE SEQUENCE [LARGE SCALE GENOMIC DNA]</scope>
    <source>
        <strain evidence="1 2">MDJK44</strain>
    </source>
</reference>
<dbReference type="EMBL" id="CP021748">
    <property type="protein sequence ID" value="ARX87188.1"/>
    <property type="molecule type" value="Genomic_DNA"/>
</dbReference>